<dbReference type="InterPro" id="IPR023319">
    <property type="entry name" value="Tex-like_HTH_dom_sf"/>
</dbReference>
<dbReference type="InterPro" id="IPR044146">
    <property type="entry name" value="S1_Tex"/>
</dbReference>
<dbReference type="Pfam" id="PF12836">
    <property type="entry name" value="HHH_3"/>
    <property type="match status" value="1"/>
</dbReference>
<dbReference type="InterPro" id="IPR006641">
    <property type="entry name" value="YqgF/RNaseH-like_dom"/>
</dbReference>
<dbReference type="PANTHER" id="PTHR10724">
    <property type="entry name" value="30S RIBOSOMAL PROTEIN S1"/>
    <property type="match status" value="1"/>
</dbReference>
<organism evidence="3 4">
    <name type="scientific">Candidatus Geothrix skivensis</name>
    <dbReference type="NCBI Taxonomy" id="2954439"/>
    <lineage>
        <taxon>Bacteria</taxon>
        <taxon>Pseudomonadati</taxon>
        <taxon>Acidobacteriota</taxon>
        <taxon>Holophagae</taxon>
        <taxon>Holophagales</taxon>
        <taxon>Holophagaceae</taxon>
        <taxon>Geothrix</taxon>
    </lineage>
</organism>
<dbReference type="AlphaFoldDB" id="A0A9D7SHZ3"/>
<dbReference type="InterPro" id="IPR012340">
    <property type="entry name" value="NA-bd_OB-fold"/>
</dbReference>
<dbReference type="InterPro" id="IPR003029">
    <property type="entry name" value="S1_domain"/>
</dbReference>
<dbReference type="SUPFAM" id="SSF53098">
    <property type="entry name" value="Ribonuclease H-like"/>
    <property type="match status" value="1"/>
</dbReference>
<dbReference type="InterPro" id="IPR041692">
    <property type="entry name" value="HHH_9"/>
</dbReference>
<name>A0A9D7SHZ3_9BACT</name>
<dbReference type="Pfam" id="PF22706">
    <property type="entry name" value="Tex_central_region"/>
    <property type="match status" value="1"/>
</dbReference>
<evidence type="ECO:0000259" key="2">
    <source>
        <dbReference type="PROSITE" id="PS50126"/>
    </source>
</evidence>
<dbReference type="SMART" id="SM00316">
    <property type="entry name" value="S1"/>
    <property type="match status" value="1"/>
</dbReference>
<dbReference type="Pfam" id="PF16921">
    <property type="entry name" value="Tex_YqgF"/>
    <property type="match status" value="1"/>
</dbReference>
<evidence type="ECO:0000313" key="3">
    <source>
        <dbReference type="EMBL" id="MBK9796558.1"/>
    </source>
</evidence>
<dbReference type="Proteomes" id="UP000886657">
    <property type="component" value="Unassembled WGS sequence"/>
</dbReference>
<dbReference type="Pfam" id="PF17674">
    <property type="entry name" value="HHH_9"/>
    <property type="match status" value="1"/>
</dbReference>
<dbReference type="SMART" id="SM00732">
    <property type="entry name" value="YqgFc"/>
    <property type="match status" value="1"/>
</dbReference>
<feature type="compositionally biased region" description="Basic and acidic residues" evidence="1">
    <location>
        <begin position="733"/>
        <end position="831"/>
    </location>
</feature>
<sequence length="861" mass="95259">MDQVLDLMAKELKLPRAGVAAIAALLEEGNTVPFIARYRKEMTGSLDEVAIRAVEDRHAYYKDLLDRRRTVLKTIDEQGRLTPELRAKIETTWVKAELEDLYLPYKPKKRTKATAARERGLEPLLDSLLADDSGADPFIISEPFIKDEDGCRSPSECMEGAGHILAERLSEDAPIRAWLRLEFHEHGVLKSGIREERKADQAALRFRPYFDFAEAIRKIPSHRLLALRRGEKEDILTVKLVVERENLVSQLVAKVQVNPGSGYRRFLNDVCGDAFDRLLAPAIESDVRYEAKKKADGEAIKVFQTNLDHLLLAPPAGQRCTLGVDPGIRTGCKLVVINRLGQLVQNEVIYPLEPKRDLDGSRALLEKLCTENPIEAIAIGNGTGGREVEAFIREWLKETNRSGLICVSVSEAGASVYSASDIAREEFPEHDVTVRGAVSIARRFQDPLAELVKVDPKSIGVGQYQHDVNQTALKKGLDDVVESCVNRVGVDLNSASYRLLAYVAGIGEGLAKGIVAHRFEHGAFKRREQLMEISRFGAKAFQQAAGFLRIPDGEDPLDASAVHPESYPVVQRICQLSGQTVPQLIGNDAVLDSLDPKLFVDETFGVETVKDILAELKKPGRDPRHRFEIVQFREGVNKPSDLELGMELQGIVTNVTDFGAFVDVGVHQDGLVHLSEIAHRYVKNPADALSVGQAVKVKVLALDLEAKRIALSIKALLAAPEHAGRPPQHRRPKRDENQARPEGPRPPRPEGPRPPRPEGPRPPRPEGSRPPRPEGSRPPRPEGSRPPRPEGPRPPRPEGTRPPRPEGSRPPRPEGARPQRPQEARPAREVRPPQPDPAIPSVPATSTSLSDLIAKFSQGHR</sequence>
<comment type="caution">
    <text evidence="3">The sequence shown here is derived from an EMBL/GenBank/DDBJ whole genome shotgun (WGS) entry which is preliminary data.</text>
</comment>
<dbReference type="Pfam" id="PF09371">
    <property type="entry name" value="Tex_N"/>
    <property type="match status" value="1"/>
</dbReference>
<dbReference type="Gene3D" id="3.30.420.140">
    <property type="entry name" value="YqgF/RNase H-like domain"/>
    <property type="match status" value="1"/>
</dbReference>
<dbReference type="SUPFAM" id="SSF47781">
    <property type="entry name" value="RuvA domain 2-like"/>
    <property type="match status" value="2"/>
</dbReference>
<dbReference type="Gene3D" id="1.10.10.650">
    <property type="entry name" value="RuvA domain 2-like"/>
    <property type="match status" value="1"/>
</dbReference>
<dbReference type="FunFam" id="1.10.150.310:FF:000001">
    <property type="entry name" value="RNA-binding transcriptional accessory protein"/>
    <property type="match status" value="1"/>
</dbReference>
<dbReference type="Pfam" id="PF00575">
    <property type="entry name" value="S1"/>
    <property type="match status" value="1"/>
</dbReference>
<dbReference type="InterPro" id="IPR012337">
    <property type="entry name" value="RNaseH-like_sf"/>
</dbReference>
<dbReference type="InterPro" id="IPR055179">
    <property type="entry name" value="Tex-like_central_region"/>
</dbReference>
<dbReference type="GO" id="GO:0003729">
    <property type="term" value="F:mRNA binding"/>
    <property type="evidence" value="ECO:0007669"/>
    <property type="project" value="UniProtKB-ARBA"/>
</dbReference>
<dbReference type="InterPro" id="IPR037027">
    <property type="entry name" value="YqgF/RNaseH-like_dom_sf"/>
</dbReference>
<dbReference type="FunFam" id="1.10.10.650:FF:000001">
    <property type="entry name" value="S1 RNA-binding domain 1"/>
    <property type="match status" value="1"/>
</dbReference>
<dbReference type="CDD" id="cd05685">
    <property type="entry name" value="S1_Tex"/>
    <property type="match status" value="1"/>
</dbReference>
<dbReference type="GO" id="GO:0006412">
    <property type="term" value="P:translation"/>
    <property type="evidence" value="ECO:0007669"/>
    <property type="project" value="TreeGrafter"/>
</dbReference>
<dbReference type="PROSITE" id="PS50126">
    <property type="entry name" value="S1"/>
    <property type="match status" value="1"/>
</dbReference>
<dbReference type="GO" id="GO:0003735">
    <property type="term" value="F:structural constituent of ribosome"/>
    <property type="evidence" value="ECO:0007669"/>
    <property type="project" value="TreeGrafter"/>
</dbReference>
<dbReference type="FunFam" id="2.40.50.140:FF:000051">
    <property type="entry name" value="RNA-binding transcriptional accessory protein"/>
    <property type="match status" value="1"/>
</dbReference>
<dbReference type="InterPro" id="IPR050437">
    <property type="entry name" value="Ribos_protein_bS1-like"/>
</dbReference>
<dbReference type="InterPro" id="IPR023323">
    <property type="entry name" value="Tex-like_dom_sf"/>
</dbReference>
<proteinExistence type="predicted"/>
<gene>
    <name evidence="3" type="ORF">IPP58_08655</name>
</gene>
<dbReference type="Gene3D" id="1.10.150.310">
    <property type="entry name" value="Tex RuvX-like domain-like"/>
    <property type="match status" value="1"/>
</dbReference>
<feature type="domain" description="S1 motif" evidence="2">
    <location>
        <begin position="645"/>
        <end position="714"/>
    </location>
</feature>
<dbReference type="FunFam" id="3.30.420.140:FF:000001">
    <property type="entry name" value="RNA-binding transcriptional accessory protein"/>
    <property type="match status" value="1"/>
</dbReference>
<dbReference type="PANTHER" id="PTHR10724:SF10">
    <property type="entry name" value="S1 RNA-BINDING DOMAIN-CONTAINING PROTEIN 1"/>
    <property type="match status" value="1"/>
</dbReference>
<dbReference type="SUPFAM" id="SSF50249">
    <property type="entry name" value="Nucleic acid-binding proteins"/>
    <property type="match status" value="1"/>
</dbReference>
<accession>A0A9D7SHZ3</accession>
<reference evidence="3" key="1">
    <citation type="submission" date="2020-10" db="EMBL/GenBank/DDBJ databases">
        <title>Connecting structure to function with the recovery of over 1000 high-quality activated sludge metagenome-assembled genomes encoding full-length rRNA genes using long-read sequencing.</title>
        <authorList>
            <person name="Singleton C.M."/>
            <person name="Petriglieri F."/>
            <person name="Kristensen J.M."/>
            <person name="Kirkegaard R.H."/>
            <person name="Michaelsen T.Y."/>
            <person name="Andersen M.H."/>
            <person name="Karst S.M."/>
            <person name="Dueholm M.S."/>
            <person name="Nielsen P.H."/>
            <person name="Albertsen M."/>
        </authorList>
    </citation>
    <scope>NUCLEOTIDE SEQUENCE</scope>
    <source>
        <strain evidence="3">Skiv_18-Q3-R9-52_MAXAC.067</strain>
    </source>
</reference>
<dbReference type="SUPFAM" id="SSF158832">
    <property type="entry name" value="Tex N-terminal region-like"/>
    <property type="match status" value="1"/>
</dbReference>
<evidence type="ECO:0000256" key="1">
    <source>
        <dbReference type="SAM" id="MobiDB-lite"/>
    </source>
</evidence>
<feature type="region of interest" description="Disordered" evidence="1">
    <location>
        <begin position="720"/>
        <end position="861"/>
    </location>
</feature>
<dbReference type="InterPro" id="IPR010994">
    <property type="entry name" value="RuvA_2-like"/>
</dbReference>
<dbReference type="InterPro" id="IPR018974">
    <property type="entry name" value="Tex-like_N"/>
</dbReference>
<dbReference type="GO" id="GO:0006139">
    <property type="term" value="P:nucleobase-containing compound metabolic process"/>
    <property type="evidence" value="ECO:0007669"/>
    <property type="project" value="InterPro"/>
</dbReference>
<dbReference type="InterPro" id="IPR032639">
    <property type="entry name" value="Tex_YqgF"/>
</dbReference>
<evidence type="ECO:0000313" key="4">
    <source>
        <dbReference type="Proteomes" id="UP000886657"/>
    </source>
</evidence>
<dbReference type="GO" id="GO:0005737">
    <property type="term" value="C:cytoplasm"/>
    <property type="evidence" value="ECO:0007669"/>
    <property type="project" value="UniProtKB-ARBA"/>
</dbReference>
<dbReference type="EMBL" id="JADKIO010000006">
    <property type="protein sequence ID" value="MBK9796558.1"/>
    <property type="molecule type" value="Genomic_DNA"/>
</dbReference>
<protein>
    <submittedName>
        <fullName evidence="3">Helix-hairpin-helix domain-containing protein</fullName>
    </submittedName>
</protein>
<dbReference type="Gene3D" id="2.40.50.140">
    <property type="entry name" value="Nucleic acid-binding proteins"/>
    <property type="match status" value="1"/>
</dbReference>
<dbReference type="Gene3D" id="1.10.3500.10">
    <property type="entry name" value="Tex N-terminal region-like"/>
    <property type="match status" value="1"/>
</dbReference>